<organism evidence="1 2">
    <name type="scientific">Acanthoscelides obtectus</name>
    <name type="common">Bean weevil</name>
    <name type="synonym">Bruchus obtectus</name>
    <dbReference type="NCBI Taxonomy" id="200917"/>
    <lineage>
        <taxon>Eukaryota</taxon>
        <taxon>Metazoa</taxon>
        <taxon>Ecdysozoa</taxon>
        <taxon>Arthropoda</taxon>
        <taxon>Hexapoda</taxon>
        <taxon>Insecta</taxon>
        <taxon>Pterygota</taxon>
        <taxon>Neoptera</taxon>
        <taxon>Endopterygota</taxon>
        <taxon>Coleoptera</taxon>
        <taxon>Polyphaga</taxon>
        <taxon>Cucujiformia</taxon>
        <taxon>Chrysomeloidea</taxon>
        <taxon>Chrysomelidae</taxon>
        <taxon>Bruchinae</taxon>
        <taxon>Bruchini</taxon>
        <taxon>Acanthoscelides</taxon>
    </lineage>
</organism>
<evidence type="ECO:0000313" key="2">
    <source>
        <dbReference type="Proteomes" id="UP001152888"/>
    </source>
</evidence>
<dbReference type="EMBL" id="CAKOFQ010006849">
    <property type="protein sequence ID" value="CAH1976567.1"/>
    <property type="molecule type" value="Genomic_DNA"/>
</dbReference>
<protein>
    <recommendedName>
        <fullName evidence="3">Gag-like protein</fullName>
    </recommendedName>
</protein>
<accession>A0A9P0PA34</accession>
<dbReference type="OrthoDB" id="6775559at2759"/>
<sequence>MPATDASYANILKKNVNLIVKPKNNDQPHAATRLKMRQSVDPVTNNIKFSQVKNIKNGGLLIKCDGSEDASKLKELASLHLADDYEVKEVRKFNPRLKIVGMSECIDKEQLSVILKSQNSVFQNDSECTVLKVWPTKKSGDVFQAILDVDIATYSSILSRGNLIVNFESCIVYDAISLRLCFKCCGHNHYAKNCKSKVQVCVKCSLDHKLSECRSASLKCINCVNARLPNSNHAAWDADNCTLYMKKLAEYKKSIIGDI</sequence>
<proteinExistence type="predicted"/>
<comment type="caution">
    <text evidence="1">The sequence shown here is derived from an EMBL/GenBank/DDBJ whole genome shotgun (WGS) entry which is preliminary data.</text>
</comment>
<evidence type="ECO:0000313" key="1">
    <source>
        <dbReference type="EMBL" id="CAH1976567.1"/>
    </source>
</evidence>
<dbReference type="AlphaFoldDB" id="A0A9P0PA34"/>
<name>A0A9P0PA34_ACAOB</name>
<dbReference type="Proteomes" id="UP001152888">
    <property type="component" value="Unassembled WGS sequence"/>
</dbReference>
<gene>
    <name evidence="1" type="ORF">ACAOBT_LOCUS12192</name>
</gene>
<reference evidence="1" key="1">
    <citation type="submission" date="2022-03" db="EMBL/GenBank/DDBJ databases">
        <authorList>
            <person name="Sayadi A."/>
        </authorList>
    </citation>
    <scope>NUCLEOTIDE SEQUENCE</scope>
</reference>
<evidence type="ECO:0008006" key="3">
    <source>
        <dbReference type="Google" id="ProtNLM"/>
    </source>
</evidence>
<keyword evidence="2" id="KW-1185">Reference proteome</keyword>